<evidence type="ECO:0000313" key="2">
    <source>
        <dbReference type="EMBL" id="ERJ66432.1"/>
    </source>
</evidence>
<organism evidence="2 3">
    <name type="scientific">Porphyromonas gingivalis F0570</name>
    <dbReference type="NCBI Taxonomy" id="1227271"/>
    <lineage>
        <taxon>Bacteria</taxon>
        <taxon>Pseudomonadati</taxon>
        <taxon>Bacteroidota</taxon>
        <taxon>Bacteroidia</taxon>
        <taxon>Bacteroidales</taxon>
        <taxon>Porphyromonadaceae</taxon>
        <taxon>Porphyromonas</taxon>
    </lineage>
</organism>
<dbReference type="RefSeq" id="WP_021665475.1">
    <property type="nucleotide sequence ID" value="NZ_KI259168.1"/>
</dbReference>
<proteinExistence type="predicted"/>
<dbReference type="AlphaFoldDB" id="A0A0E2LQI8"/>
<sequence length="1135" mass="132110">MNTVPASENKGQSRTVEDDPQYFGLYLNLARENLIEVESHVRIKFGKKKLNEESLKQSLLCDHLLSVDRWTKVYGHSRRYLPFLHYFDPDSQIEKDHDSKTGVDPDSAQRLIRELYSLLDFLRNDFSHNRLDGTTFEHLEVSPDISSFITGTYSLACGRAQSRFADFFKPDDFVLAKNRKEQLISVADGKECLTVSGLAFFICLFLDREQASGMLSRIRGFKRTNENWARAVHETFCDLCIRHPHDRLESSNTKEALLLDMLNELNRCPRILYDMLPEEERAQFLPALDENSMNNLSENSLNEESRLLWDGSSDWAEALTKRIRHQDRFPYLMLRFIEEMDLLKGIRFRVDLGEIELDSYSKKVGRNGEYDRTITDHALAFGKLSDFQNEEEVSRMISGEASYPVRFSLFAPRYAIYDNKIGYCHTSDPVYPKSKTGEKRALSNPQSMGFISVHDLRKLLLMELLCEGSFSRMQSGFLRKANRILDETAEGKLQFSALFPEMRHRFIPPQNPKSKDRREKAETTLEKYKQEIKGRKDKLNSQLLSAFDMNQRQLPSRLLDEWMNIRPASHSVKLRTYVKQLNEDCRLRLRKFRKDGDGKARAIPLVGEMATFLSQDIVRMIISEETKKLITSAYYNEMQRSLAQYAGEENRRQFRAIVAELHLLDPSSGHPFLSATMETAHRYTEDFYKCYLEKKREWLAKTFYRPEQDENTKRRISVFFVPDGEARKLLPLLIRRRMKEQNDLQDWIRNKQAHPIDLPSHLFDSKIMELLKVKDGKKKWNEAFKDWWSTKYPDGMQPFYGLRRELNIHGKSVSYIPSDGKKFADCYTHLMEKTVQDKKRELRTAGKPVPPDLAADIKRSFHRAVNEREFMLRLVQEDDRLMLMAINKMMTDREEDILPGLKNIDSILDKENQFSLAVHAKVLEKEGEGGDNSLSLVPATIEIKSKRKDWSKYIRYRYDRRVPGLMSHFPEHKATLDEVKTLLGEYDRCRIKIFDWAFALEGAIMSDRDLKPYLHESSSREGKSGEHSTLVKMLVEKKGCLTPDESQYLILIRNKAAHNQFPCAAEMPLIYRDVSAKVGSIEGSSAKDLPEGSSLVDSLWKKYEMIIRKILPILDHENRFFGKLLNNMSQPINDL</sequence>
<feature type="coiled-coil region" evidence="1">
    <location>
        <begin position="511"/>
        <end position="538"/>
    </location>
</feature>
<accession>A0A0E2LQI8</accession>
<evidence type="ECO:0000256" key="1">
    <source>
        <dbReference type="SAM" id="Coils"/>
    </source>
</evidence>
<dbReference type="Proteomes" id="UP000016630">
    <property type="component" value="Unassembled WGS sequence"/>
</dbReference>
<name>A0A0E2LQI8_PORGN</name>
<dbReference type="EMBL" id="AWUW01000078">
    <property type="protein sequence ID" value="ERJ66432.1"/>
    <property type="molecule type" value="Genomic_DNA"/>
</dbReference>
<dbReference type="HOGENOM" id="CLU_009156_0_0_10"/>
<dbReference type="NCBIfam" id="NF038190">
    <property type="entry name" value="VI_Cas13b"/>
    <property type="match status" value="1"/>
</dbReference>
<dbReference type="PATRIC" id="fig|1227271.3.peg.971"/>
<comment type="caution">
    <text evidence="2">The sequence shown here is derived from an EMBL/GenBank/DDBJ whole genome shotgun (WGS) entry which is preliminary data.</text>
</comment>
<gene>
    <name evidence="2" type="ORF">HMPREF1555_01119</name>
</gene>
<dbReference type="CDD" id="cd20477">
    <property type="entry name" value="Cas13b_Pb-like"/>
    <property type="match status" value="1"/>
</dbReference>
<evidence type="ECO:0000313" key="3">
    <source>
        <dbReference type="Proteomes" id="UP000016630"/>
    </source>
</evidence>
<keyword evidence="1" id="KW-0175">Coiled coil</keyword>
<reference evidence="2 3" key="1">
    <citation type="submission" date="2013-06" db="EMBL/GenBank/DDBJ databases">
        <authorList>
            <person name="Weinstock G."/>
            <person name="Sodergren E."/>
            <person name="Lobos E.A."/>
            <person name="Fulton L."/>
            <person name="Fulton R."/>
            <person name="Courtney L."/>
            <person name="Fronick C."/>
            <person name="O'Laughlin M."/>
            <person name="Godfrey J."/>
            <person name="Wilson R.M."/>
            <person name="Miner T."/>
            <person name="Farmer C."/>
            <person name="Delehaunty K."/>
            <person name="Cordes M."/>
            <person name="Minx P."/>
            <person name="Tomlinson C."/>
            <person name="Chen J."/>
            <person name="Wollam A."/>
            <person name="Pepin K.H."/>
            <person name="Bhonagiri V."/>
            <person name="Zhang X."/>
            <person name="Warren W."/>
            <person name="Mitreva M."/>
            <person name="Mardis E.R."/>
            <person name="Wilson R.K."/>
        </authorList>
    </citation>
    <scope>NUCLEOTIDE SEQUENCE [LARGE SCALE GENOMIC DNA]</scope>
    <source>
        <strain evidence="2 3">F0570</strain>
    </source>
</reference>
<protein>
    <submittedName>
        <fullName evidence="2">Uncharacterized protein</fullName>
    </submittedName>
</protein>